<dbReference type="EMBL" id="CP036434">
    <property type="protein sequence ID" value="QDV09766.1"/>
    <property type="molecule type" value="Genomic_DNA"/>
</dbReference>
<evidence type="ECO:0008006" key="5">
    <source>
        <dbReference type="Google" id="ProtNLM"/>
    </source>
</evidence>
<dbReference type="OrthoDB" id="287102at2"/>
<dbReference type="AlphaFoldDB" id="A0A518F097"/>
<dbReference type="Proteomes" id="UP000320390">
    <property type="component" value="Chromosome"/>
</dbReference>
<keyword evidence="2" id="KW-0732">Signal</keyword>
<keyword evidence="1" id="KW-0812">Transmembrane</keyword>
<name>A0A518F097_9BACT</name>
<keyword evidence="4" id="KW-1185">Reference proteome</keyword>
<protein>
    <recommendedName>
        <fullName evidence="5">Protein BatD</fullName>
    </recommendedName>
</protein>
<feature type="transmembrane region" description="Helical" evidence="1">
    <location>
        <begin position="160"/>
        <end position="179"/>
    </location>
</feature>
<keyword evidence="1" id="KW-1133">Transmembrane helix</keyword>
<sequence length="300" mass="32645" precursor="true">MRFLTTVLLAVAAASTVGAALAQEPGEKIEFFRPTAPGAESKVKPVGETTVGMRVYLTELVIPGSAVQAKPVADPGRADALVRIQHEYTHGSGFRYDIEVTPFIEGTLDLRDYLERKDGTSLEDAPELPLTVDAMLEPDVLTPGDPEVQPPGQVGGYKKLMIGAGIAWFVGLLLLIFAFRRKAEPLVEGAGKHTLTLADRLRPLVEEARRSEISNERRAELERLLLAHWRRRRGLEDLPAAKAVTQLRHDDEAGPLFRQLEEWLHRPRGSADSAVDVSALLAPYENVAAEAPAAGGASRP</sequence>
<organism evidence="3 4">
    <name type="scientific">Saltatorellus ferox</name>
    <dbReference type="NCBI Taxonomy" id="2528018"/>
    <lineage>
        <taxon>Bacteria</taxon>
        <taxon>Pseudomonadati</taxon>
        <taxon>Planctomycetota</taxon>
        <taxon>Planctomycetia</taxon>
        <taxon>Planctomycetia incertae sedis</taxon>
        <taxon>Saltatorellus</taxon>
    </lineage>
</organism>
<dbReference type="RefSeq" id="WP_145204707.1">
    <property type="nucleotide sequence ID" value="NZ_CP036434.1"/>
</dbReference>
<evidence type="ECO:0000313" key="4">
    <source>
        <dbReference type="Proteomes" id="UP000320390"/>
    </source>
</evidence>
<reference evidence="3 4" key="1">
    <citation type="submission" date="2019-02" db="EMBL/GenBank/DDBJ databases">
        <title>Deep-cultivation of Planctomycetes and their phenomic and genomic characterization uncovers novel biology.</title>
        <authorList>
            <person name="Wiegand S."/>
            <person name="Jogler M."/>
            <person name="Boedeker C."/>
            <person name="Pinto D."/>
            <person name="Vollmers J."/>
            <person name="Rivas-Marin E."/>
            <person name="Kohn T."/>
            <person name="Peeters S.H."/>
            <person name="Heuer A."/>
            <person name="Rast P."/>
            <person name="Oberbeckmann S."/>
            <person name="Bunk B."/>
            <person name="Jeske O."/>
            <person name="Meyerdierks A."/>
            <person name="Storesund J.E."/>
            <person name="Kallscheuer N."/>
            <person name="Luecker S."/>
            <person name="Lage O.M."/>
            <person name="Pohl T."/>
            <person name="Merkel B.J."/>
            <person name="Hornburger P."/>
            <person name="Mueller R.-W."/>
            <person name="Bruemmer F."/>
            <person name="Labrenz M."/>
            <person name="Spormann A.M."/>
            <person name="Op den Camp H."/>
            <person name="Overmann J."/>
            <person name="Amann R."/>
            <person name="Jetten M.S.M."/>
            <person name="Mascher T."/>
            <person name="Medema M.H."/>
            <person name="Devos D.P."/>
            <person name="Kaster A.-K."/>
            <person name="Ovreas L."/>
            <person name="Rohde M."/>
            <person name="Galperin M.Y."/>
            <person name="Jogler C."/>
        </authorList>
    </citation>
    <scope>NUCLEOTIDE SEQUENCE [LARGE SCALE GENOMIC DNA]</scope>
    <source>
        <strain evidence="3 4">Poly30</strain>
    </source>
</reference>
<keyword evidence="1" id="KW-0472">Membrane</keyword>
<accession>A0A518F097</accession>
<proteinExistence type="predicted"/>
<evidence type="ECO:0000313" key="3">
    <source>
        <dbReference type="EMBL" id="QDV09766.1"/>
    </source>
</evidence>
<evidence type="ECO:0000256" key="1">
    <source>
        <dbReference type="SAM" id="Phobius"/>
    </source>
</evidence>
<feature type="chain" id="PRO_5022154916" description="Protein BatD" evidence="2">
    <location>
        <begin position="23"/>
        <end position="300"/>
    </location>
</feature>
<feature type="signal peptide" evidence="2">
    <location>
        <begin position="1"/>
        <end position="22"/>
    </location>
</feature>
<gene>
    <name evidence="3" type="ORF">Poly30_53260</name>
</gene>
<evidence type="ECO:0000256" key="2">
    <source>
        <dbReference type="SAM" id="SignalP"/>
    </source>
</evidence>